<evidence type="ECO:0000313" key="2">
    <source>
        <dbReference type="EMBL" id="OHT17054.1"/>
    </source>
</evidence>
<evidence type="ECO:0000256" key="1">
    <source>
        <dbReference type="SAM" id="MobiDB-lite"/>
    </source>
</evidence>
<dbReference type="GeneID" id="94848428"/>
<accession>A0A1J4L542</accession>
<dbReference type="VEuPathDB" id="TrichDB:TRFO_41353"/>
<protein>
    <submittedName>
        <fullName evidence="2">Uncharacterized protein</fullName>
    </submittedName>
</protein>
<feature type="region of interest" description="Disordered" evidence="1">
    <location>
        <begin position="1"/>
        <end position="81"/>
    </location>
</feature>
<dbReference type="AlphaFoldDB" id="A0A1J4L542"/>
<reference evidence="2" key="1">
    <citation type="submission" date="2016-10" db="EMBL/GenBank/DDBJ databases">
        <authorList>
            <person name="Benchimol M."/>
            <person name="Almeida L.G."/>
            <person name="Vasconcelos A.T."/>
            <person name="Perreira-Neves A."/>
            <person name="Rosa I.A."/>
            <person name="Tasca T."/>
            <person name="Bogo M.R."/>
            <person name="de Souza W."/>
        </authorList>
    </citation>
    <scope>NUCLEOTIDE SEQUENCE [LARGE SCALE GENOMIC DNA]</scope>
    <source>
        <strain evidence="2">K</strain>
    </source>
</reference>
<feature type="compositionally biased region" description="Low complexity" evidence="1">
    <location>
        <begin position="7"/>
        <end position="17"/>
    </location>
</feature>
<sequence>MIEIVDDSSSSSKNSESSCKDEEESHQQSSISIHSKQLQTKEKVIAKNENEFQIVIEPKTESEPKTEIDTTIGNEEGFDEEDQKLRSFTLMKLPDLPYPTICNKFSFENQIQYKEPSKKLQFKAPNFPKKDEQLNQKSCSNQNYQKSPKNMSNDEPLSDKFGIIAAMQKSKSQSQSSTIISENEKHLRYQKRSFPKITEKIEETKSFEIFSKYIESLNNQCP</sequence>
<dbReference type="RefSeq" id="XP_068370190.1">
    <property type="nucleotide sequence ID" value="XM_068513724.1"/>
</dbReference>
<evidence type="ECO:0000313" key="3">
    <source>
        <dbReference type="Proteomes" id="UP000179807"/>
    </source>
</evidence>
<feature type="region of interest" description="Disordered" evidence="1">
    <location>
        <begin position="128"/>
        <end position="158"/>
    </location>
</feature>
<proteinExistence type="predicted"/>
<gene>
    <name evidence="2" type="ORF">TRFO_41353</name>
</gene>
<dbReference type="EMBL" id="MLAK01000045">
    <property type="protein sequence ID" value="OHT17054.1"/>
    <property type="molecule type" value="Genomic_DNA"/>
</dbReference>
<feature type="compositionally biased region" description="Basic and acidic residues" evidence="1">
    <location>
        <begin position="39"/>
        <end position="50"/>
    </location>
</feature>
<organism evidence="2 3">
    <name type="scientific">Tritrichomonas foetus</name>
    <dbReference type="NCBI Taxonomy" id="1144522"/>
    <lineage>
        <taxon>Eukaryota</taxon>
        <taxon>Metamonada</taxon>
        <taxon>Parabasalia</taxon>
        <taxon>Tritrichomonadida</taxon>
        <taxon>Tritrichomonadidae</taxon>
        <taxon>Tritrichomonas</taxon>
    </lineage>
</organism>
<comment type="caution">
    <text evidence="2">The sequence shown here is derived from an EMBL/GenBank/DDBJ whole genome shotgun (WGS) entry which is preliminary data.</text>
</comment>
<feature type="compositionally biased region" description="Polar residues" evidence="1">
    <location>
        <begin position="135"/>
        <end position="155"/>
    </location>
</feature>
<dbReference type="Proteomes" id="UP000179807">
    <property type="component" value="Unassembled WGS sequence"/>
</dbReference>
<feature type="compositionally biased region" description="Basic and acidic residues" evidence="1">
    <location>
        <begin position="58"/>
        <end position="68"/>
    </location>
</feature>
<keyword evidence="3" id="KW-1185">Reference proteome</keyword>
<name>A0A1J4L542_9EUKA</name>